<feature type="transmembrane region" description="Helical" evidence="7">
    <location>
        <begin position="177"/>
        <end position="195"/>
    </location>
</feature>
<dbReference type="AlphaFoldDB" id="A0A090QKS6"/>
<name>A0A090QKS6_9GAMM</name>
<keyword evidence="5 7" id="KW-1133">Transmembrane helix</keyword>
<comment type="similarity">
    <text evidence="2">Belongs to the acyltransferase 3 family.</text>
</comment>
<dbReference type="STRING" id="754436.JCM19237_6654"/>
<dbReference type="PANTHER" id="PTHR40074:SF2">
    <property type="entry name" value="O-ACETYLTRANSFERASE WECH"/>
    <property type="match status" value="1"/>
</dbReference>
<dbReference type="PANTHER" id="PTHR40074">
    <property type="entry name" value="O-ACETYLTRANSFERASE WECH"/>
    <property type="match status" value="1"/>
</dbReference>
<feature type="transmembrane region" description="Helical" evidence="7">
    <location>
        <begin position="118"/>
        <end position="140"/>
    </location>
</feature>
<feature type="transmembrane region" description="Helical" evidence="7">
    <location>
        <begin position="207"/>
        <end position="230"/>
    </location>
</feature>
<dbReference type="GO" id="GO:0009246">
    <property type="term" value="P:enterobacterial common antigen biosynthetic process"/>
    <property type="evidence" value="ECO:0007669"/>
    <property type="project" value="TreeGrafter"/>
</dbReference>
<evidence type="ECO:0000256" key="3">
    <source>
        <dbReference type="ARBA" id="ARBA00022475"/>
    </source>
</evidence>
<dbReference type="EMBL" id="BBMN01000002">
    <property type="protein sequence ID" value="GAL03760.1"/>
    <property type="molecule type" value="Genomic_DNA"/>
</dbReference>
<feature type="domain" description="Acyltransferase 3" evidence="8">
    <location>
        <begin position="5"/>
        <end position="289"/>
    </location>
</feature>
<evidence type="ECO:0000313" key="10">
    <source>
        <dbReference type="Proteomes" id="UP000029227"/>
    </source>
</evidence>
<dbReference type="Proteomes" id="UP000029227">
    <property type="component" value="Unassembled WGS sequence"/>
</dbReference>
<feature type="transmembrane region" description="Helical" evidence="7">
    <location>
        <begin position="242"/>
        <end position="260"/>
    </location>
</feature>
<evidence type="ECO:0000313" key="9">
    <source>
        <dbReference type="EMBL" id="GAL03760.1"/>
    </source>
</evidence>
<evidence type="ECO:0000259" key="8">
    <source>
        <dbReference type="Pfam" id="PF01757"/>
    </source>
</evidence>
<gene>
    <name evidence="9" type="ORF">JCM19237_6654</name>
</gene>
<reference evidence="9 10" key="1">
    <citation type="journal article" date="2014" name="Genome Announc.">
        <title>Draft Genome Sequences of Two Vibrionaceae Species, Vibrio ponticus C121 and Photobacterium aphoticum C119, Isolated as Coral Reef Microbiota.</title>
        <authorList>
            <person name="Al-saari N."/>
            <person name="Meirelles P.M."/>
            <person name="Mino S."/>
            <person name="Suda W."/>
            <person name="Oshima K."/>
            <person name="Hattori M."/>
            <person name="Ohkuma M."/>
            <person name="Thompson F.L."/>
            <person name="Gomez-Gil B."/>
            <person name="Sawabe T."/>
            <person name="Sawabe T."/>
        </authorList>
    </citation>
    <scope>NUCLEOTIDE SEQUENCE [LARGE SCALE GENOMIC DNA]</scope>
    <source>
        <strain evidence="9 10">JCM 19237</strain>
    </source>
</reference>
<dbReference type="eggNOG" id="COG1835">
    <property type="taxonomic scope" value="Bacteria"/>
</dbReference>
<comment type="subcellular location">
    <subcellularLocation>
        <location evidence="1">Cell membrane</location>
        <topology evidence="1">Multi-pass membrane protein</topology>
    </subcellularLocation>
</comment>
<evidence type="ECO:0000256" key="5">
    <source>
        <dbReference type="ARBA" id="ARBA00022989"/>
    </source>
</evidence>
<evidence type="ECO:0000256" key="6">
    <source>
        <dbReference type="ARBA" id="ARBA00023136"/>
    </source>
</evidence>
<accession>A0A090QKS6</accession>
<comment type="caution">
    <text evidence="9">The sequence shown here is derived from an EMBL/GenBank/DDBJ whole genome shotgun (WGS) entry which is preliminary data.</text>
</comment>
<feature type="transmembrane region" description="Helical" evidence="7">
    <location>
        <begin position="266"/>
        <end position="288"/>
    </location>
</feature>
<keyword evidence="4 7" id="KW-0812">Transmembrane</keyword>
<dbReference type="GO" id="GO:0005886">
    <property type="term" value="C:plasma membrane"/>
    <property type="evidence" value="ECO:0007669"/>
    <property type="project" value="UniProtKB-SubCell"/>
</dbReference>
<evidence type="ECO:0000256" key="2">
    <source>
        <dbReference type="ARBA" id="ARBA00007400"/>
    </source>
</evidence>
<dbReference type="InterPro" id="IPR002656">
    <property type="entry name" value="Acyl_transf_3_dom"/>
</dbReference>
<organism evidence="9 10">
    <name type="scientific">Photobacterium aphoticum</name>
    <dbReference type="NCBI Taxonomy" id="754436"/>
    <lineage>
        <taxon>Bacteria</taxon>
        <taxon>Pseudomonadati</taxon>
        <taxon>Pseudomonadota</taxon>
        <taxon>Gammaproteobacteria</taxon>
        <taxon>Vibrionales</taxon>
        <taxon>Vibrionaceae</taxon>
        <taxon>Photobacterium</taxon>
    </lineage>
</organism>
<dbReference type="GO" id="GO:0016413">
    <property type="term" value="F:O-acetyltransferase activity"/>
    <property type="evidence" value="ECO:0007669"/>
    <property type="project" value="TreeGrafter"/>
</dbReference>
<feature type="transmembrane region" description="Helical" evidence="7">
    <location>
        <begin position="6"/>
        <end position="23"/>
    </location>
</feature>
<evidence type="ECO:0000256" key="7">
    <source>
        <dbReference type="SAM" id="Phobius"/>
    </source>
</evidence>
<feature type="transmembrane region" description="Helical" evidence="7">
    <location>
        <begin position="83"/>
        <end position="106"/>
    </location>
</feature>
<proteinExistence type="inferred from homology"/>
<evidence type="ECO:0000256" key="4">
    <source>
        <dbReference type="ARBA" id="ARBA00022692"/>
    </source>
</evidence>
<keyword evidence="6 7" id="KW-0472">Membrane</keyword>
<feature type="transmembrane region" description="Helical" evidence="7">
    <location>
        <begin position="44"/>
        <end position="63"/>
    </location>
</feature>
<keyword evidence="3" id="KW-1003">Cell membrane</keyword>
<sequence>MILNQFCRFAVPLFFIMAGYFIMPKLQKAPWKTFRQYASPLMKLWLVWSALYLLFPFNFGTVIEQGYLSERMPYWSYLASSPLNTLFEGGLVHLWYIPSLLCGLAVMAQLCYMKQQKWLLPIGLTFYAYGLSAGSYEPIFMTEAPIFTRNGPFFSTLLLTVGYTFRHHNIHASRPVAIMLAVVGMMMHFAEAFFLTRYDMRFVEHDYLIGTPFWAAGIFLFLAGYASLGASSKITWLSQRTLGVYLCHLMVLITLMNLLPLLGLNIYIKDILLILLGISASYGFVVLIERSPLTHGYYDNHKALIRHE</sequence>
<dbReference type="Pfam" id="PF01757">
    <property type="entry name" value="Acyl_transf_3"/>
    <property type="match status" value="1"/>
</dbReference>
<protein>
    <submittedName>
        <fullName evidence="9">Fucose 4-O-acetylase</fullName>
    </submittedName>
</protein>
<evidence type="ECO:0000256" key="1">
    <source>
        <dbReference type="ARBA" id="ARBA00004651"/>
    </source>
</evidence>